<sequence>MATTSRFQENNFSYLSGGVAGYSSSTLVDDATYRRYRAGLTIGTYEHGSYTYSRRSIFYEVGRHFSGVTKALAYNHADDDALEIDASIPINSVEAANFEGWARKYSNFSPQWHMMDLCAVVERLGKAVAAQSVFGGVTTAHLRGGQPIRAVALGTLDSPQTASTNSVFIPRTVDSVGNDKVFSVLAAAVNGEGSTVTTDVLRLDAATNSPIMPECSGHGLAKACVEALRVLGANFEASGAGDLFAYALTRGIHSGVSVVAHTDEGGWFRNVLRACHFRPPYGGINLANRDYPFLPPLAAEDGGATSAWVDSIALKTAALVAHCDPCTHATGGAYPTIFVANDGAVQPVGTHEPAGTERDAASLGGQIAADVSRFAPLYMRGLVKLFGLRANSGVAESHFSTVANVTLSGTKDRHLRHKTVAPYFFIEPTSLIEHRFLGSPAEEAGFGALTSPGAETELATFERVRELDRGKHANFCTIAFKMRTARTSGLVAAYAGTPAELAGLRLYQFDEASVVLPGDLGPTAGTVSAKHANADPLSSYLWKRGQSPIPAPAEFVNIQGSYAAKYHVVTWDDDFDATVSDLPEAWELESHPTKWRVSVPTAIRPGATNASDNGARRARCRAAIALAQTVIRSRGLGDANSPCITVSNTPPSWDDPVQPMARKEDTLHHPGVGTVSSFAEGNPPPAVPAALGPPLAPTLTHQPLRGAPLPRHGGGVVTGPPPTAAVDTPVVAPSAPPSVDPRPDDADTATAGPAPRI</sequence>
<feature type="region of interest" description="Disordered" evidence="1">
    <location>
        <begin position="716"/>
        <end position="757"/>
    </location>
</feature>
<keyword evidence="2" id="KW-0167">Capsid protein</keyword>
<feature type="compositionally biased region" description="Low complexity" evidence="1">
    <location>
        <begin position="748"/>
        <end position="757"/>
    </location>
</feature>
<dbReference type="EMBL" id="KF791042">
    <property type="protein sequence ID" value="AHH25154.1"/>
    <property type="molecule type" value="Genomic_RNA"/>
</dbReference>
<feature type="compositionally biased region" description="Low complexity" evidence="1">
    <location>
        <begin position="724"/>
        <end position="733"/>
    </location>
</feature>
<dbReference type="RefSeq" id="YP_009004155.1">
    <property type="nucleotide sequence ID" value="NC_023547.1"/>
</dbReference>
<evidence type="ECO:0000313" key="3">
    <source>
        <dbReference type="Proteomes" id="UP000201279"/>
    </source>
</evidence>
<dbReference type="Proteomes" id="UP000201279">
    <property type="component" value="Segment"/>
</dbReference>
<dbReference type="InterPro" id="IPR008871">
    <property type="entry name" value="Totivirus_coat"/>
</dbReference>
<dbReference type="OrthoDB" id="2774at10239"/>
<evidence type="ECO:0000256" key="1">
    <source>
        <dbReference type="SAM" id="MobiDB-lite"/>
    </source>
</evidence>
<name>W5TYK1_9VIRU</name>
<protein>
    <submittedName>
        <fullName evidence="2">Coat protein</fullName>
    </submittedName>
</protein>
<accession>W5TYK1</accession>
<feature type="region of interest" description="Disordered" evidence="1">
    <location>
        <begin position="666"/>
        <end position="696"/>
    </location>
</feature>
<reference evidence="2 3" key="1">
    <citation type="journal article" date="2014" name="Virus Genes">
        <title>The nucleotide sequence and genome organization of two victoriviruses from the rice false smut fungus Ustilaginoidea virens.</title>
        <authorList>
            <person name="Zhong J."/>
            <person name="Zhou Q."/>
            <person name="Lei X.H."/>
            <person name="Chen D."/>
            <person name="Shang H.H."/>
            <person name="Zhu H.J."/>
        </authorList>
    </citation>
    <scope>NUCLEOTIDE SEQUENCE [LARGE SCALE GENOMIC DNA]</scope>
</reference>
<evidence type="ECO:0000313" key="2">
    <source>
        <dbReference type="EMBL" id="AHH25154.1"/>
    </source>
</evidence>
<dbReference type="KEGG" id="vg:18490979"/>
<dbReference type="GO" id="GO:0019028">
    <property type="term" value="C:viral capsid"/>
    <property type="evidence" value="ECO:0007669"/>
    <property type="project" value="UniProtKB-KW"/>
</dbReference>
<dbReference type="Pfam" id="PF05518">
    <property type="entry name" value="Totivirus_coat"/>
    <property type="match status" value="1"/>
</dbReference>
<proteinExistence type="predicted"/>
<dbReference type="GeneID" id="18490979"/>
<keyword evidence="3" id="KW-1185">Reference proteome</keyword>
<organism evidence="2 3">
    <name type="scientific">Ustilaginoidea virens RNA virus 3</name>
    <dbReference type="NCBI Taxonomy" id="1460374"/>
    <lineage>
        <taxon>Viruses</taxon>
        <taxon>Riboviria</taxon>
        <taxon>Orthornavirae</taxon>
        <taxon>Duplornaviricota</taxon>
        <taxon>Chrymotiviricetes</taxon>
        <taxon>Ghabrivirales</taxon>
        <taxon>Alphatotivirineae</taxon>
        <taxon>Pseudototiviridae</taxon>
        <taxon>Victorivirus</taxon>
        <taxon>Victorivirus jyushichi</taxon>
    </lineage>
</organism>
<keyword evidence="2" id="KW-0946">Virion</keyword>